<dbReference type="InterPro" id="IPR036796">
    <property type="entry name" value="Ribosomal_uL11_N_sf"/>
</dbReference>
<dbReference type="CDD" id="cd00349">
    <property type="entry name" value="Ribosomal_L11"/>
    <property type="match status" value="1"/>
</dbReference>
<dbReference type="OrthoDB" id="1091498at2759"/>
<comment type="similarity">
    <text evidence="1 7">Belongs to the universal ribosomal protein uL11 family.</text>
</comment>
<keyword evidence="2 7" id="KW-0689">Ribosomal protein</keyword>
<dbReference type="InterPro" id="IPR020784">
    <property type="entry name" value="Ribosomal_uL11_N"/>
</dbReference>
<dbReference type="Gene3D" id="1.10.10.250">
    <property type="entry name" value="Ribosomal protein L11, C-terminal domain"/>
    <property type="match status" value="1"/>
</dbReference>
<evidence type="ECO:0000259" key="8">
    <source>
        <dbReference type="Pfam" id="PF00298"/>
    </source>
</evidence>
<dbReference type="Pfam" id="PF00298">
    <property type="entry name" value="Ribosomal_L11"/>
    <property type="match status" value="1"/>
</dbReference>
<name>A0A8S9YBM8_9TREM</name>
<evidence type="ECO:0000313" key="11">
    <source>
        <dbReference type="Proteomes" id="UP000822476"/>
    </source>
</evidence>
<dbReference type="SMART" id="SM00649">
    <property type="entry name" value="RL11"/>
    <property type="match status" value="1"/>
</dbReference>
<evidence type="ECO:0000256" key="7">
    <source>
        <dbReference type="RuleBase" id="RU003978"/>
    </source>
</evidence>
<dbReference type="PANTHER" id="PTHR11661">
    <property type="entry name" value="60S RIBOSOMAL PROTEIN L12"/>
    <property type="match status" value="1"/>
</dbReference>
<evidence type="ECO:0000256" key="1">
    <source>
        <dbReference type="ARBA" id="ARBA00010537"/>
    </source>
</evidence>
<dbReference type="GO" id="GO:0005762">
    <property type="term" value="C:mitochondrial large ribosomal subunit"/>
    <property type="evidence" value="ECO:0007669"/>
    <property type="project" value="TreeGrafter"/>
</dbReference>
<dbReference type="SUPFAM" id="SSF46906">
    <property type="entry name" value="Ribosomal protein L11, C-terminal domain"/>
    <property type="match status" value="1"/>
</dbReference>
<keyword evidence="11" id="KW-1185">Reference proteome</keyword>
<dbReference type="GO" id="GO:0070180">
    <property type="term" value="F:large ribosomal subunit rRNA binding"/>
    <property type="evidence" value="ECO:0007669"/>
    <property type="project" value="TreeGrafter"/>
</dbReference>
<evidence type="ECO:0000259" key="9">
    <source>
        <dbReference type="Pfam" id="PF03946"/>
    </source>
</evidence>
<proteinExistence type="inferred from homology"/>
<evidence type="ECO:0000256" key="5">
    <source>
        <dbReference type="ARBA" id="ARBA00040104"/>
    </source>
</evidence>
<protein>
    <recommendedName>
        <fullName evidence="5">Large ribosomal subunit protein uL11m</fullName>
    </recommendedName>
    <alternativeName>
        <fullName evidence="6">39S ribosomal protein L11, mitochondrial</fullName>
    </alternativeName>
</protein>
<evidence type="ECO:0000313" key="10">
    <source>
        <dbReference type="EMBL" id="KAF7233661.1"/>
    </source>
</evidence>
<dbReference type="Pfam" id="PF03946">
    <property type="entry name" value="Ribosomal_L11_N"/>
    <property type="match status" value="1"/>
</dbReference>
<keyword evidence="3 7" id="KW-0687">Ribonucleoprotein</keyword>
<dbReference type="SUPFAM" id="SSF54747">
    <property type="entry name" value="Ribosomal L11/L12e N-terminal domain"/>
    <property type="match status" value="1"/>
</dbReference>
<accession>A0A8S9YBM8</accession>
<comment type="subunit">
    <text evidence="4">Component of the mitochondrial ribosome large subunit (39S) which comprises a 16S rRNA and about 50 distinct proteins.</text>
</comment>
<reference evidence="10" key="1">
    <citation type="submission" date="2019-07" db="EMBL/GenBank/DDBJ databases">
        <title>Annotation for the trematode Paragonimus miyazaki's.</title>
        <authorList>
            <person name="Choi Y.-J."/>
        </authorList>
    </citation>
    <scope>NUCLEOTIDE SEQUENCE</scope>
    <source>
        <strain evidence="10">Japan</strain>
    </source>
</reference>
<feature type="domain" description="Large ribosomal subunit protein uL11 C-terminal" evidence="8">
    <location>
        <begin position="90"/>
        <end position="172"/>
    </location>
</feature>
<dbReference type="InterPro" id="IPR000911">
    <property type="entry name" value="Ribosomal_uL11"/>
</dbReference>
<sequence length="247" mass="28032">MASRAVGKIARKAKGAVDNLIHPPYLYAIIPAQQARPAPPLGPQLGKRNINIANFCKDFNERTKDIKDGTPIPCFISVNPDRSYVMQLTHPPSVYLLRLAAAARKGASEPVQFETLCILVHISGTEVCGRLTLKHIYHIAELKKQDPKYFTWDLEKVCIMLISKAHMLGIEVLSKEVLDSGQVDHSPEGYAEFLKQRELFLEQKKKDAEERKQAKMMRIAFLCWHFVYESDFVTQRNVLVVECLVDI</sequence>
<dbReference type="InterPro" id="IPR036769">
    <property type="entry name" value="Ribosomal_uL11_C_sf"/>
</dbReference>
<feature type="domain" description="Large ribosomal subunit protein uL11 N-terminal" evidence="9">
    <location>
        <begin position="27"/>
        <end position="84"/>
    </location>
</feature>
<dbReference type="GO" id="GO:0006412">
    <property type="term" value="P:translation"/>
    <property type="evidence" value="ECO:0007669"/>
    <property type="project" value="InterPro"/>
</dbReference>
<dbReference type="Gene3D" id="3.30.1550.10">
    <property type="entry name" value="Ribosomal protein L11/L12, N-terminal domain"/>
    <property type="match status" value="1"/>
</dbReference>
<dbReference type="Proteomes" id="UP000822476">
    <property type="component" value="Unassembled WGS sequence"/>
</dbReference>
<comment type="caution">
    <text evidence="10">The sequence shown here is derived from an EMBL/GenBank/DDBJ whole genome shotgun (WGS) entry which is preliminary data.</text>
</comment>
<evidence type="ECO:0000256" key="3">
    <source>
        <dbReference type="ARBA" id="ARBA00023274"/>
    </source>
</evidence>
<dbReference type="PANTHER" id="PTHR11661:SF1">
    <property type="entry name" value="LARGE RIBOSOMAL SUBUNIT PROTEIN UL11M"/>
    <property type="match status" value="1"/>
</dbReference>
<dbReference type="InterPro" id="IPR020783">
    <property type="entry name" value="Ribosomal_uL11_C"/>
</dbReference>
<evidence type="ECO:0000256" key="4">
    <source>
        <dbReference type="ARBA" id="ARBA00038782"/>
    </source>
</evidence>
<dbReference type="HAMAP" id="MF_00736">
    <property type="entry name" value="Ribosomal_uL11"/>
    <property type="match status" value="1"/>
</dbReference>
<dbReference type="EMBL" id="JTDE01020899">
    <property type="protein sequence ID" value="KAF7233661.1"/>
    <property type="molecule type" value="Genomic_DNA"/>
</dbReference>
<dbReference type="GO" id="GO:0003735">
    <property type="term" value="F:structural constituent of ribosome"/>
    <property type="evidence" value="ECO:0007669"/>
    <property type="project" value="InterPro"/>
</dbReference>
<organism evidence="10 11">
    <name type="scientific">Paragonimus skrjabini miyazakii</name>
    <dbReference type="NCBI Taxonomy" id="59628"/>
    <lineage>
        <taxon>Eukaryota</taxon>
        <taxon>Metazoa</taxon>
        <taxon>Spiralia</taxon>
        <taxon>Lophotrochozoa</taxon>
        <taxon>Platyhelminthes</taxon>
        <taxon>Trematoda</taxon>
        <taxon>Digenea</taxon>
        <taxon>Plagiorchiida</taxon>
        <taxon>Troglotremata</taxon>
        <taxon>Troglotrematidae</taxon>
        <taxon>Paragonimus</taxon>
    </lineage>
</organism>
<dbReference type="AlphaFoldDB" id="A0A8S9YBM8"/>
<evidence type="ECO:0000256" key="2">
    <source>
        <dbReference type="ARBA" id="ARBA00022980"/>
    </source>
</evidence>
<gene>
    <name evidence="10" type="ORF">EG68_11431</name>
</gene>
<evidence type="ECO:0000256" key="6">
    <source>
        <dbReference type="ARBA" id="ARBA00041455"/>
    </source>
</evidence>